<evidence type="ECO:0008006" key="5">
    <source>
        <dbReference type="Google" id="ProtNLM"/>
    </source>
</evidence>
<proteinExistence type="predicted"/>
<evidence type="ECO:0000256" key="1">
    <source>
        <dbReference type="SAM" id="Coils"/>
    </source>
</evidence>
<comment type="caution">
    <text evidence="3">The sequence shown here is derived from an EMBL/GenBank/DDBJ whole genome shotgun (WGS) entry which is preliminary data.</text>
</comment>
<gene>
    <name evidence="3" type="ORF">QQF64_018541</name>
</gene>
<reference evidence="3 4" key="1">
    <citation type="submission" date="2023-09" db="EMBL/GenBank/DDBJ databases">
        <authorList>
            <person name="Wang M."/>
        </authorList>
    </citation>
    <scope>NUCLEOTIDE SEQUENCE [LARGE SCALE GENOMIC DNA]</scope>
    <source>
        <strain evidence="3">GT-2023</strain>
        <tissue evidence="3">Liver</tissue>
    </source>
</reference>
<name>A0ABR3LCW5_9TELE</name>
<sequence>MGLDECPLCYYGYHRLSQHLRLFHKVTNKEERQLLLALSSGRVNVRKGACPVPACGKMCSRLDRHLKSHTEMTKEAQREAMKAAKRMKILLDLAKLRATKLVVPMVSSLDLEEVHDAWDTTVTQEEAEQEACSNLCCQESSKALSEQIADLNKQVDTLNTALRNMTRRYHLLRRRSQATPSTRVACVTSTLFSKPGSTEENKLTAEAEHPTTSRPVRARKATKRAASSPLSSSPSTSNSQQAREGPGTMESNLEGPTETKRKRLNFRQRTRMDTSGRGLLLPVVCLSR</sequence>
<feature type="compositionally biased region" description="Basic and acidic residues" evidence="2">
    <location>
        <begin position="197"/>
        <end position="211"/>
    </location>
</feature>
<accession>A0ABR3LCW5</accession>
<dbReference type="Proteomes" id="UP001558613">
    <property type="component" value="Unassembled WGS sequence"/>
</dbReference>
<feature type="region of interest" description="Disordered" evidence="2">
    <location>
        <begin position="195"/>
        <end position="273"/>
    </location>
</feature>
<organism evidence="3 4">
    <name type="scientific">Cirrhinus molitorella</name>
    <name type="common">mud carp</name>
    <dbReference type="NCBI Taxonomy" id="172907"/>
    <lineage>
        <taxon>Eukaryota</taxon>
        <taxon>Metazoa</taxon>
        <taxon>Chordata</taxon>
        <taxon>Craniata</taxon>
        <taxon>Vertebrata</taxon>
        <taxon>Euteleostomi</taxon>
        <taxon>Actinopterygii</taxon>
        <taxon>Neopterygii</taxon>
        <taxon>Teleostei</taxon>
        <taxon>Ostariophysi</taxon>
        <taxon>Cypriniformes</taxon>
        <taxon>Cyprinidae</taxon>
        <taxon>Labeoninae</taxon>
        <taxon>Labeonini</taxon>
        <taxon>Cirrhinus</taxon>
    </lineage>
</organism>
<evidence type="ECO:0000313" key="4">
    <source>
        <dbReference type="Proteomes" id="UP001558613"/>
    </source>
</evidence>
<feature type="compositionally biased region" description="Low complexity" evidence="2">
    <location>
        <begin position="224"/>
        <end position="239"/>
    </location>
</feature>
<evidence type="ECO:0000313" key="3">
    <source>
        <dbReference type="EMBL" id="KAL1250745.1"/>
    </source>
</evidence>
<dbReference type="EMBL" id="JAYMGO010000022">
    <property type="protein sequence ID" value="KAL1250745.1"/>
    <property type="molecule type" value="Genomic_DNA"/>
</dbReference>
<protein>
    <recommendedName>
        <fullName evidence="5">C2H2-type domain-containing protein</fullName>
    </recommendedName>
</protein>
<feature type="compositionally biased region" description="Basic residues" evidence="2">
    <location>
        <begin position="260"/>
        <end position="269"/>
    </location>
</feature>
<feature type="coiled-coil region" evidence="1">
    <location>
        <begin position="141"/>
        <end position="168"/>
    </location>
</feature>
<keyword evidence="4" id="KW-1185">Reference proteome</keyword>
<evidence type="ECO:0000256" key="2">
    <source>
        <dbReference type="SAM" id="MobiDB-lite"/>
    </source>
</evidence>
<keyword evidence="1" id="KW-0175">Coiled coil</keyword>